<feature type="region of interest" description="Disordered" evidence="6">
    <location>
        <begin position="415"/>
        <end position="445"/>
    </location>
</feature>
<protein>
    <recommendedName>
        <fullName evidence="8">Rhodopsin domain-containing protein</fullName>
    </recommendedName>
</protein>
<dbReference type="GO" id="GO:0016020">
    <property type="term" value="C:membrane"/>
    <property type="evidence" value="ECO:0007669"/>
    <property type="project" value="UniProtKB-SubCell"/>
</dbReference>
<evidence type="ECO:0000259" key="8">
    <source>
        <dbReference type="Pfam" id="PF20684"/>
    </source>
</evidence>
<keyword evidence="3 7" id="KW-1133">Transmembrane helix</keyword>
<evidence type="ECO:0000256" key="4">
    <source>
        <dbReference type="ARBA" id="ARBA00023136"/>
    </source>
</evidence>
<feature type="transmembrane region" description="Helical" evidence="7">
    <location>
        <begin position="142"/>
        <end position="164"/>
    </location>
</feature>
<evidence type="ECO:0000256" key="1">
    <source>
        <dbReference type="ARBA" id="ARBA00004141"/>
    </source>
</evidence>
<feature type="region of interest" description="Disordered" evidence="6">
    <location>
        <begin position="299"/>
        <end position="339"/>
    </location>
</feature>
<dbReference type="PANTHER" id="PTHR33048">
    <property type="entry name" value="PTH11-LIKE INTEGRAL MEMBRANE PROTEIN (AFU_ORTHOLOGUE AFUA_5G11245)"/>
    <property type="match status" value="1"/>
</dbReference>
<dbReference type="EMBL" id="CP099418">
    <property type="protein sequence ID" value="USW48445.1"/>
    <property type="molecule type" value="Genomic_DNA"/>
</dbReference>
<organism evidence="9 10">
    <name type="scientific">Septoria linicola</name>
    <dbReference type="NCBI Taxonomy" id="215465"/>
    <lineage>
        <taxon>Eukaryota</taxon>
        <taxon>Fungi</taxon>
        <taxon>Dikarya</taxon>
        <taxon>Ascomycota</taxon>
        <taxon>Pezizomycotina</taxon>
        <taxon>Dothideomycetes</taxon>
        <taxon>Dothideomycetidae</taxon>
        <taxon>Mycosphaerellales</taxon>
        <taxon>Mycosphaerellaceae</taxon>
        <taxon>Septoria</taxon>
    </lineage>
</organism>
<keyword evidence="4 7" id="KW-0472">Membrane</keyword>
<feature type="transmembrane region" description="Helical" evidence="7">
    <location>
        <begin position="60"/>
        <end position="80"/>
    </location>
</feature>
<evidence type="ECO:0000256" key="6">
    <source>
        <dbReference type="SAM" id="MobiDB-lite"/>
    </source>
</evidence>
<feature type="compositionally biased region" description="Polar residues" evidence="6">
    <location>
        <begin position="310"/>
        <end position="332"/>
    </location>
</feature>
<accession>A0A9Q9AL48</accession>
<feature type="transmembrane region" description="Helical" evidence="7">
    <location>
        <begin position="27"/>
        <end position="48"/>
    </location>
</feature>
<comment type="subcellular location">
    <subcellularLocation>
        <location evidence="1">Membrane</location>
        <topology evidence="1">Multi-pass membrane protein</topology>
    </subcellularLocation>
</comment>
<reference evidence="9" key="1">
    <citation type="submission" date="2022-06" db="EMBL/GenBank/DDBJ databases">
        <title>Complete genome sequences of two strains of the flax pathogen Septoria linicola.</title>
        <authorList>
            <person name="Lapalu N."/>
            <person name="Simon A."/>
            <person name="Demenou B."/>
            <person name="Paumier D."/>
            <person name="Guillot M.-P."/>
            <person name="Gout L."/>
            <person name="Valade R."/>
        </authorList>
    </citation>
    <scope>NUCLEOTIDE SEQUENCE</scope>
    <source>
        <strain evidence="9">SE15195</strain>
    </source>
</reference>
<feature type="transmembrane region" description="Helical" evidence="7">
    <location>
        <begin position="224"/>
        <end position="246"/>
    </location>
</feature>
<dbReference type="AlphaFoldDB" id="A0A9Q9AL48"/>
<dbReference type="InterPro" id="IPR049326">
    <property type="entry name" value="Rhodopsin_dom_fungi"/>
</dbReference>
<comment type="similarity">
    <text evidence="5">Belongs to the SAT4 family.</text>
</comment>
<sequence length="445" mass="50105">MQIPPITVILSWPPPNYENPETRGDTLLVLLVIFSVLVVLACVGRFYSRIIIKHWFGWDDVFIIIALVFTIAMNAVVILANRRYGWDRHIWDVRYTIIQSANIVAFTAKLLFVGASTFTRISLICFYYRLIKDSGITWFNNVLHASMFFIVGLGIAFTCIGIWLCNPVQSYWIFPPMGTHTCMDEGTATFTIGIFNCVADLLCTLLPIPLVWRLKMPVKHRIGVCFLLGLGFIVTIAGVLRTYFIWESLIDSWDETWYSYPLWICAAIEIDLAVICACAPSLKPILHKPIARLTSKLSSKFSKGSSQRSPMTSHSRTPLPGSSNATKSTKSSMLKRPFTRHGVLPSAQDSVWDGDEEYGMLDLDQSQAEKNRDAFVTAASNSETNLNPAWPIPEPPRPGAADRRPALEIMKQRTVDQQVSYISTQRSSDSKGSATEFMRPNEFDR</sequence>
<proteinExistence type="inferred from homology"/>
<feature type="compositionally biased region" description="Polar residues" evidence="6">
    <location>
        <begin position="415"/>
        <end position="433"/>
    </location>
</feature>
<evidence type="ECO:0000256" key="2">
    <source>
        <dbReference type="ARBA" id="ARBA00022692"/>
    </source>
</evidence>
<feature type="transmembrane region" description="Helical" evidence="7">
    <location>
        <begin position="258"/>
        <end position="282"/>
    </location>
</feature>
<dbReference type="InterPro" id="IPR052337">
    <property type="entry name" value="SAT4-like"/>
</dbReference>
<evidence type="ECO:0000313" key="9">
    <source>
        <dbReference type="EMBL" id="USW48445.1"/>
    </source>
</evidence>
<dbReference type="Pfam" id="PF20684">
    <property type="entry name" value="Fung_rhodopsin"/>
    <property type="match status" value="1"/>
</dbReference>
<gene>
    <name evidence="9" type="ORF">Slin15195_G017640</name>
</gene>
<evidence type="ECO:0000256" key="7">
    <source>
        <dbReference type="SAM" id="Phobius"/>
    </source>
</evidence>
<dbReference type="Proteomes" id="UP001056384">
    <property type="component" value="Chromosome 1"/>
</dbReference>
<feature type="compositionally biased region" description="Low complexity" evidence="6">
    <location>
        <begin position="299"/>
        <end position="309"/>
    </location>
</feature>
<feature type="transmembrane region" description="Helical" evidence="7">
    <location>
        <begin position="190"/>
        <end position="212"/>
    </location>
</feature>
<evidence type="ECO:0000313" key="10">
    <source>
        <dbReference type="Proteomes" id="UP001056384"/>
    </source>
</evidence>
<dbReference type="PANTHER" id="PTHR33048:SF129">
    <property type="entry name" value="INTEGRAL MEMBRANE PROTEIN-RELATED"/>
    <property type="match status" value="1"/>
</dbReference>
<keyword evidence="10" id="KW-1185">Reference proteome</keyword>
<evidence type="ECO:0000256" key="3">
    <source>
        <dbReference type="ARBA" id="ARBA00022989"/>
    </source>
</evidence>
<evidence type="ECO:0000256" key="5">
    <source>
        <dbReference type="ARBA" id="ARBA00038359"/>
    </source>
</evidence>
<feature type="domain" description="Rhodopsin" evidence="8">
    <location>
        <begin position="45"/>
        <end position="287"/>
    </location>
</feature>
<feature type="region of interest" description="Disordered" evidence="6">
    <location>
        <begin position="383"/>
        <end position="402"/>
    </location>
</feature>
<keyword evidence="2 7" id="KW-0812">Transmembrane</keyword>
<name>A0A9Q9AL48_9PEZI</name>